<comment type="catalytic activity">
    <reaction evidence="6">
        <text>guanosine(527) in 16S rRNA + S-adenosyl-L-methionine = N(7)-methylguanosine(527) in 16S rRNA + S-adenosyl-L-homocysteine</text>
        <dbReference type="Rhea" id="RHEA:42732"/>
        <dbReference type="Rhea" id="RHEA-COMP:10209"/>
        <dbReference type="Rhea" id="RHEA-COMP:10210"/>
        <dbReference type="ChEBI" id="CHEBI:57856"/>
        <dbReference type="ChEBI" id="CHEBI:59789"/>
        <dbReference type="ChEBI" id="CHEBI:74269"/>
        <dbReference type="ChEBI" id="CHEBI:74480"/>
        <dbReference type="EC" id="2.1.1.170"/>
    </reaction>
</comment>
<dbReference type="Gene3D" id="3.40.50.150">
    <property type="entry name" value="Vaccinia Virus protein VP39"/>
    <property type="match status" value="1"/>
</dbReference>
<dbReference type="InterPro" id="IPR029063">
    <property type="entry name" value="SAM-dependent_MTases_sf"/>
</dbReference>
<dbReference type="GO" id="GO:0008168">
    <property type="term" value="F:methyltransferase activity"/>
    <property type="evidence" value="ECO:0007669"/>
    <property type="project" value="UniProtKB-KW"/>
</dbReference>
<reference evidence="8" key="1">
    <citation type="journal article" date="2019" name="Int. J. Syst. Evol. Microbiol.">
        <title>The Global Catalogue of Microorganisms (GCM) 10K type strain sequencing project: providing services to taxonomists for standard genome sequencing and annotation.</title>
        <authorList>
            <consortium name="The Broad Institute Genomics Platform"/>
            <consortium name="The Broad Institute Genome Sequencing Center for Infectious Disease"/>
            <person name="Wu L."/>
            <person name="Ma J."/>
        </authorList>
    </citation>
    <scope>NUCLEOTIDE SEQUENCE [LARGE SCALE GENOMIC DNA]</scope>
    <source>
        <strain evidence="8">KCTC 52165</strain>
    </source>
</reference>
<dbReference type="HAMAP" id="MF_00074">
    <property type="entry name" value="16SrRNA_methyltr_G"/>
    <property type="match status" value="1"/>
</dbReference>
<keyword evidence="8" id="KW-1185">Reference proteome</keyword>
<keyword evidence="5 6" id="KW-0949">S-adenosyl-L-methionine</keyword>
<keyword evidence="1 6" id="KW-0963">Cytoplasm</keyword>
<keyword evidence="3 6" id="KW-0489">Methyltransferase</keyword>
<organism evidence="7 8">
    <name type="scientific">Aquamicrobium soli</name>
    <dbReference type="NCBI Taxonomy" id="1811518"/>
    <lineage>
        <taxon>Bacteria</taxon>
        <taxon>Pseudomonadati</taxon>
        <taxon>Pseudomonadota</taxon>
        <taxon>Alphaproteobacteria</taxon>
        <taxon>Hyphomicrobiales</taxon>
        <taxon>Phyllobacteriaceae</taxon>
        <taxon>Aquamicrobium</taxon>
    </lineage>
</organism>
<evidence type="ECO:0000256" key="1">
    <source>
        <dbReference type="ARBA" id="ARBA00022490"/>
    </source>
</evidence>
<dbReference type="PANTHER" id="PTHR31760">
    <property type="entry name" value="S-ADENOSYL-L-METHIONINE-DEPENDENT METHYLTRANSFERASES SUPERFAMILY PROTEIN"/>
    <property type="match status" value="1"/>
</dbReference>
<feature type="binding site" evidence="6">
    <location>
        <position position="142"/>
    </location>
    <ligand>
        <name>S-adenosyl-L-methionine</name>
        <dbReference type="ChEBI" id="CHEBI:59789"/>
    </ligand>
</feature>
<keyword evidence="4 6" id="KW-0808">Transferase</keyword>
<dbReference type="RefSeq" id="WP_378220501.1">
    <property type="nucleotide sequence ID" value="NZ_JBHRTK010000012.1"/>
</dbReference>
<evidence type="ECO:0000256" key="3">
    <source>
        <dbReference type="ARBA" id="ARBA00022603"/>
    </source>
</evidence>
<sequence>MSDRYRRLCEVAGPVSRETFARLEAFERLFHKWNASINLVAPSTLAEAWERHILDSAQLFRLSPSATRWVDIGSGGGFPGLILAILLHEREGGEIHLIESNRKKASFLQTVTGQLQLPAKVHAKRVEDCYSLVVDPEVVTARAVAPLPILLTLVAPWLGNQAAGLFHKGRDYQSEVAESAHRWSFDLVEHRSSIDPQSVVLEIRTLRAV</sequence>
<dbReference type="EMBL" id="JBHRTK010000012">
    <property type="protein sequence ID" value="MFC3206691.1"/>
    <property type="molecule type" value="Genomic_DNA"/>
</dbReference>
<comment type="caution">
    <text evidence="6">Lacks conserved residue(s) required for the propagation of feature annotation.</text>
</comment>
<protein>
    <recommendedName>
        <fullName evidence="6">Ribosomal RNA small subunit methyltransferase G</fullName>
        <ecNumber evidence="6">2.1.1.170</ecNumber>
    </recommendedName>
    <alternativeName>
        <fullName evidence="6">16S rRNA 7-methylguanosine methyltransferase</fullName>
        <shortName evidence="6">16S rRNA m7G methyltransferase</shortName>
    </alternativeName>
</protein>
<dbReference type="EC" id="2.1.1.170" evidence="6"/>
<comment type="similarity">
    <text evidence="6">Belongs to the methyltransferase superfamily. RNA methyltransferase RsmG family.</text>
</comment>
<feature type="binding site" evidence="6">
    <location>
        <position position="78"/>
    </location>
    <ligand>
        <name>S-adenosyl-L-methionine</name>
        <dbReference type="ChEBI" id="CHEBI:59789"/>
    </ligand>
</feature>
<accession>A0ABV7KEE5</accession>
<comment type="function">
    <text evidence="6">Specifically methylates the N7 position of guanine in position 527 of 16S rRNA.</text>
</comment>
<keyword evidence="2 6" id="KW-0698">rRNA processing</keyword>
<feature type="binding site" evidence="6">
    <location>
        <position position="73"/>
    </location>
    <ligand>
        <name>S-adenosyl-L-methionine</name>
        <dbReference type="ChEBI" id="CHEBI:59789"/>
    </ligand>
</feature>
<dbReference type="PANTHER" id="PTHR31760:SF0">
    <property type="entry name" value="S-ADENOSYL-L-METHIONINE-DEPENDENT METHYLTRANSFERASES SUPERFAMILY PROTEIN"/>
    <property type="match status" value="1"/>
</dbReference>
<dbReference type="Proteomes" id="UP001595583">
    <property type="component" value="Unassembled WGS sequence"/>
</dbReference>
<evidence type="ECO:0000313" key="8">
    <source>
        <dbReference type="Proteomes" id="UP001595583"/>
    </source>
</evidence>
<proteinExistence type="inferred from homology"/>
<comment type="caution">
    <text evidence="7">The sequence shown here is derived from an EMBL/GenBank/DDBJ whole genome shotgun (WGS) entry which is preliminary data.</text>
</comment>
<dbReference type="Pfam" id="PF02527">
    <property type="entry name" value="GidB"/>
    <property type="match status" value="1"/>
</dbReference>
<evidence type="ECO:0000256" key="6">
    <source>
        <dbReference type="HAMAP-Rule" id="MF_00074"/>
    </source>
</evidence>
<evidence type="ECO:0000256" key="5">
    <source>
        <dbReference type="ARBA" id="ARBA00022691"/>
    </source>
</evidence>
<dbReference type="NCBIfam" id="TIGR00138">
    <property type="entry name" value="rsmG_gidB"/>
    <property type="match status" value="1"/>
</dbReference>
<comment type="subcellular location">
    <subcellularLocation>
        <location evidence="6">Cytoplasm</location>
    </subcellularLocation>
</comment>
<dbReference type="PIRSF" id="PIRSF003078">
    <property type="entry name" value="GidB"/>
    <property type="match status" value="1"/>
</dbReference>
<evidence type="ECO:0000313" key="7">
    <source>
        <dbReference type="EMBL" id="MFC3206691.1"/>
    </source>
</evidence>
<dbReference type="SUPFAM" id="SSF53335">
    <property type="entry name" value="S-adenosyl-L-methionine-dependent methyltransferases"/>
    <property type="match status" value="1"/>
</dbReference>
<dbReference type="InterPro" id="IPR003682">
    <property type="entry name" value="rRNA_ssu_MeTfrase_G"/>
</dbReference>
<evidence type="ECO:0000256" key="2">
    <source>
        <dbReference type="ARBA" id="ARBA00022552"/>
    </source>
</evidence>
<name>A0ABV7KEE5_9HYPH</name>
<feature type="binding site" evidence="6">
    <location>
        <begin position="126"/>
        <end position="127"/>
    </location>
    <ligand>
        <name>S-adenosyl-L-methionine</name>
        <dbReference type="ChEBI" id="CHEBI:59789"/>
    </ligand>
</feature>
<dbReference type="GO" id="GO:0032259">
    <property type="term" value="P:methylation"/>
    <property type="evidence" value="ECO:0007669"/>
    <property type="project" value="UniProtKB-KW"/>
</dbReference>
<evidence type="ECO:0000256" key="4">
    <source>
        <dbReference type="ARBA" id="ARBA00022679"/>
    </source>
</evidence>
<gene>
    <name evidence="6 7" type="primary">rsmG</name>
    <name evidence="7" type="ORF">ACFOHJ_10750</name>
</gene>